<reference evidence="15 16" key="1">
    <citation type="submission" date="2024-03" db="EMBL/GenBank/DDBJ databases">
        <title>Genome-scale model development and genomic sequencing of the oleaginous clade Lipomyces.</title>
        <authorList>
            <consortium name="Lawrence Berkeley National Laboratory"/>
            <person name="Czajka J.J."/>
            <person name="Han Y."/>
            <person name="Kim J."/>
            <person name="Mondo S.J."/>
            <person name="Hofstad B.A."/>
            <person name="Robles A."/>
            <person name="Haridas S."/>
            <person name="Riley R."/>
            <person name="LaButti K."/>
            <person name="Pangilinan J."/>
            <person name="Andreopoulos W."/>
            <person name="Lipzen A."/>
            <person name="Yan J."/>
            <person name="Wang M."/>
            <person name="Ng V."/>
            <person name="Grigoriev I.V."/>
            <person name="Spatafora J.W."/>
            <person name="Magnuson J.K."/>
            <person name="Baker S.E."/>
            <person name="Pomraning K.R."/>
        </authorList>
    </citation>
    <scope>NUCLEOTIDE SEQUENCE [LARGE SCALE GENOMIC DNA]</scope>
    <source>
        <strain evidence="15 16">Phaff 52-87</strain>
    </source>
</reference>
<evidence type="ECO:0000256" key="3">
    <source>
        <dbReference type="ARBA" id="ARBA00022553"/>
    </source>
</evidence>
<evidence type="ECO:0000256" key="2">
    <source>
        <dbReference type="ARBA" id="ARBA00022448"/>
    </source>
</evidence>
<dbReference type="InterPro" id="IPR037765">
    <property type="entry name" value="C2B_Tricalbin"/>
</dbReference>
<dbReference type="Pfam" id="PF25669">
    <property type="entry name" value="SMP_MUG190-like"/>
    <property type="match status" value="1"/>
</dbReference>
<keyword evidence="7 12" id="KW-1133">Transmembrane helix</keyword>
<comment type="subcellular location">
    <subcellularLocation>
        <location evidence="1">Endoplasmic reticulum membrane</location>
    </subcellularLocation>
</comment>
<dbReference type="PANTHER" id="PTHR46980">
    <property type="entry name" value="TRICALBIN-1-RELATED"/>
    <property type="match status" value="1"/>
</dbReference>
<dbReference type="InterPro" id="IPR037761">
    <property type="entry name" value="C2A_Tricalbin"/>
</dbReference>
<dbReference type="InterPro" id="IPR037756">
    <property type="entry name" value="C2D_Tricalbin"/>
</dbReference>
<sequence length="1260" mass="138701">MAEKPAKKKMFGGIPVLSQATSVVSGTVGAATNVVGAGAGLVGNVAGTALDVATLGALKTEEDPTETDPLWQMHREPEPVSEKEIEAKKKRKRTMAEGVGAWVDDLAEDYDDEDFRDRVTFLETYLKDKFYGDWYHNAAVIFVTSFFSWLVARLGGGLVWLVIICAFTATYYRTSIIRVRNRVRDDIAREAALVKLETDAETMEWLNSFLVKFWAIYLPSLNDMVIQIANQNLAGVPTPTPIDGVTLSRFTLGSKPPRIDLVRTYPKTEDDVVVMDWGFSFTPNDTADLTSRQLKNKVNPLVELQVRVGKGVISKNLPVLVQDMAFKGLIQIKLKLITTFPHIQTASISFLRQPYFDFVLKPIGGETLGFDINFIPGLDGFIKSMVHDNLGPMLYDPNSFSLNVEQMLAGNPADAAIGVLAVTAYNGRNLRGSDAIGNTVDPYIKFLLGSQGEVGRTSIKSDTSNPRWNETKFFLVRSLTDPLIMEVIDFNDVRKDKKIGEVTFPIERLDAEPEVENQVGKVVHNGKERGDVIFDARFFPILGGKTLEDGTVEPPPQLNTGIMRFTFHQAKDLGKAAKKGFASGGLNPFAKYYLDGKLIHTTRMLKRTNDPVWDEAKEVLITNKTSAMIRVVVSDDKDLSGSSDICSYQISLEELLTENEKANDWFSLSPAGAKCRLSAQWKPVAVKGISGSGGYVKPIGVMRFHLKKATDLRNLETVGKVDPYVRAMVSNYAKNRTVTIHGDLNPEWDEVIYATITSEKEKIALEVMDSESSGKDRSLGLVTLNGQDFIKKNEKGEFVEYIDPTERSAALTMSGRAPKGTLFYTASFFPILGIMDPDDIAAEEKAKKEAEEAEAKLTPEERKKRDEEAAKKAAEEAKKAAEEAKKAPTTVTNGVAPNGAEAAAVVTAEEPKEPELIRMDKDEVLKHDSGLIVFKIIEGSFSKNEVFVQVFFDDFLFPSYVSGRTHGRKAKFEEVGDGFIRELEWSKIHIRVTTKEQSTRDDTEGVIASTTGSTLAHLKSGYATPVKIALQSKEPGMPNDLSMSFKFNPIIMALDPMESHINQGFLKVTLVDATNLPAADRRGKSDPYCVFEMNGEKVYKSQVIKKTLNPSYNESFECSVPSRTKAQFVCNVFDWDMGPAEDDFLGKGLIDVVHLEPMETAEQIITLDGKSGQVRVIVQFRPEYVMRATVGTAALNGTLAVPGKVISAPIKGVGFAAGGVVKGASFFRHGFKSSKDKNGSLADDAASMRSGRTTSKKSVK</sequence>
<evidence type="ECO:0000313" key="15">
    <source>
        <dbReference type="EMBL" id="KAK7204282.1"/>
    </source>
</evidence>
<keyword evidence="10 12" id="KW-0472">Membrane</keyword>
<feature type="domain" description="C2" evidence="13">
    <location>
        <begin position="401"/>
        <end position="519"/>
    </location>
</feature>
<dbReference type="CDD" id="cd04052">
    <property type="entry name" value="C2B_Tricalbin-like"/>
    <property type="match status" value="1"/>
</dbReference>
<evidence type="ECO:0000256" key="11">
    <source>
        <dbReference type="SAM" id="MobiDB-lite"/>
    </source>
</evidence>
<dbReference type="InterPro" id="IPR052455">
    <property type="entry name" value="Tricalbin_domain"/>
</dbReference>
<evidence type="ECO:0000256" key="8">
    <source>
        <dbReference type="ARBA" id="ARBA00023055"/>
    </source>
</evidence>
<proteinExistence type="predicted"/>
<evidence type="ECO:0000256" key="9">
    <source>
        <dbReference type="ARBA" id="ARBA00023121"/>
    </source>
</evidence>
<dbReference type="PROSITE" id="PS50004">
    <property type="entry name" value="C2"/>
    <property type="match status" value="4"/>
</dbReference>
<dbReference type="GeneID" id="90035522"/>
<feature type="domain" description="C2" evidence="13">
    <location>
        <begin position="1046"/>
        <end position="1165"/>
    </location>
</feature>
<dbReference type="SUPFAM" id="SSF49562">
    <property type="entry name" value="C2 domain (Calcium/lipid-binding domain, CaLB)"/>
    <property type="match status" value="4"/>
</dbReference>
<evidence type="ECO:0000256" key="12">
    <source>
        <dbReference type="SAM" id="Phobius"/>
    </source>
</evidence>
<dbReference type="Pfam" id="PF00168">
    <property type="entry name" value="C2"/>
    <property type="match status" value="4"/>
</dbReference>
<dbReference type="Pfam" id="PF24920">
    <property type="entry name" value="C2_TCB1"/>
    <property type="match status" value="1"/>
</dbReference>
<keyword evidence="16" id="KW-1185">Reference proteome</keyword>
<feature type="region of interest" description="Disordered" evidence="11">
    <location>
        <begin position="61"/>
        <end position="86"/>
    </location>
</feature>
<dbReference type="InterPro" id="IPR056910">
    <property type="entry name" value="TCB1-3_C2"/>
</dbReference>
<evidence type="ECO:0000313" key="16">
    <source>
        <dbReference type="Proteomes" id="UP001498771"/>
    </source>
</evidence>
<dbReference type="CDD" id="cd04044">
    <property type="entry name" value="C2A_Tricalbin-like"/>
    <property type="match status" value="1"/>
</dbReference>
<feature type="transmembrane region" description="Helical" evidence="12">
    <location>
        <begin position="158"/>
        <end position="174"/>
    </location>
</feature>
<dbReference type="CDD" id="cd04045">
    <property type="entry name" value="C2C_Tricalbin-like"/>
    <property type="match status" value="1"/>
</dbReference>
<gene>
    <name evidence="15" type="ORF">BZA70DRAFT_188599</name>
</gene>
<keyword evidence="3" id="KW-0597">Phosphoprotein</keyword>
<evidence type="ECO:0000259" key="13">
    <source>
        <dbReference type="PROSITE" id="PS50004"/>
    </source>
</evidence>
<dbReference type="RefSeq" id="XP_064767315.1">
    <property type="nucleotide sequence ID" value="XM_064910010.1"/>
</dbReference>
<feature type="domain" description="C2" evidence="13">
    <location>
        <begin position="681"/>
        <end position="800"/>
    </location>
</feature>
<feature type="compositionally biased region" description="Basic and acidic residues" evidence="11">
    <location>
        <begin position="843"/>
        <end position="886"/>
    </location>
</feature>
<feature type="domain" description="C2" evidence="13">
    <location>
        <begin position="544"/>
        <end position="666"/>
    </location>
</feature>
<dbReference type="Gene3D" id="2.60.40.150">
    <property type="entry name" value="C2 domain"/>
    <property type="match status" value="4"/>
</dbReference>
<organism evidence="15 16">
    <name type="scientific">Myxozyma melibiosi</name>
    <dbReference type="NCBI Taxonomy" id="54550"/>
    <lineage>
        <taxon>Eukaryota</taxon>
        <taxon>Fungi</taxon>
        <taxon>Dikarya</taxon>
        <taxon>Ascomycota</taxon>
        <taxon>Saccharomycotina</taxon>
        <taxon>Lipomycetes</taxon>
        <taxon>Lipomycetales</taxon>
        <taxon>Lipomycetaceae</taxon>
        <taxon>Myxozyma</taxon>
    </lineage>
</organism>
<dbReference type="SMART" id="SM00239">
    <property type="entry name" value="C2"/>
    <property type="match status" value="4"/>
</dbReference>
<evidence type="ECO:0000256" key="5">
    <source>
        <dbReference type="ARBA" id="ARBA00022737"/>
    </source>
</evidence>
<feature type="region of interest" description="Disordered" evidence="11">
    <location>
        <begin position="843"/>
        <end position="898"/>
    </location>
</feature>
<comment type="caution">
    <text evidence="15">The sequence shown here is derived from an EMBL/GenBank/DDBJ whole genome shotgun (WGS) entry which is preliminary data.</text>
</comment>
<protein>
    <submittedName>
        <fullName evidence="15">C2 domain-containing protein</fullName>
    </submittedName>
</protein>
<keyword evidence="8" id="KW-0445">Lipid transport</keyword>
<accession>A0ABR1F390</accession>
<keyword evidence="4 12" id="KW-0812">Transmembrane</keyword>
<dbReference type="InterPro" id="IPR035892">
    <property type="entry name" value="C2_domain_sf"/>
</dbReference>
<evidence type="ECO:0000256" key="7">
    <source>
        <dbReference type="ARBA" id="ARBA00022989"/>
    </source>
</evidence>
<dbReference type="InterPro" id="IPR017147">
    <property type="entry name" value="Tricalbin"/>
</dbReference>
<dbReference type="InterPro" id="IPR031468">
    <property type="entry name" value="SMP_LBD"/>
</dbReference>
<keyword evidence="5" id="KW-0677">Repeat</keyword>
<name>A0ABR1F390_9ASCO</name>
<feature type="region of interest" description="Disordered" evidence="11">
    <location>
        <begin position="1234"/>
        <end position="1260"/>
    </location>
</feature>
<keyword evidence="9" id="KW-0446">Lipid-binding</keyword>
<dbReference type="Proteomes" id="UP001498771">
    <property type="component" value="Unassembled WGS sequence"/>
</dbReference>
<evidence type="ECO:0000256" key="10">
    <source>
        <dbReference type="ARBA" id="ARBA00023136"/>
    </source>
</evidence>
<dbReference type="InterPro" id="IPR037762">
    <property type="entry name" value="C2C_Tricalbin"/>
</dbReference>
<dbReference type="PIRSF" id="PIRSF037232">
    <property type="entry name" value="Tricalbin"/>
    <property type="match status" value="1"/>
</dbReference>
<evidence type="ECO:0000256" key="4">
    <source>
        <dbReference type="ARBA" id="ARBA00022692"/>
    </source>
</evidence>
<dbReference type="InterPro" id="IPR000008">
    <property type="entry name" value="C2_dom"/>
</dbReference>
<evidence type="ECO:0000259" key="14">
    <source>
        <dbReference type="PROSITE" id="PS51847"/>
    </source>
</evidence>
<keyword evidence="2" id="KW-0813">Transport</keyword>
<dbReference type="CDD" id="cd04040">
    <property type="entry name" value="C2D_Tricalbin-like"/>
    <property type="match status" value="1"/>
</dbReference>
<dbReference type="PROSITE" id="PS51847">
    <property type="entry name" value="SMP"/>
    <property type="match status" value="1"/>
</dbReference>
<evidence type="ECO:0000256" key="1">
    <source>
        <dbReference type="ARBA" id="ARBA00004586"/>
    </source>
</evidence>
<feature type="compositionally biased region" description="Basic and acidic residues" evidence="11">
    <location>
        <begin position="73"/>
        <end position="86"/>
    </location>
</feature>
<dbReference type="CDD" id="cd21678">
    <property type="entry name" value="SMP_TCB"/>
    <property type="match status" value="1"/>
</dbReference>
<keyword evidence="6" id="KW-0256">Endoplasmic reticulum</keyword>
<evidence type="ECO:0000256" key="6">
    <source>
        <dbReference type="ARBA" id="ARBA00022824"/>
    </source>
</evidence>
<dbReference type="EMBL" id="JBBJBU010000008">
    <property type="protein sequence ID" value="KAK7204282.1"/>
    <property type="molecule type" value="Genomic_DNA"/>
</dbReference>
<feature type="domain" description="SMP-LTD" evidence="14">
    <location>
        <begin position="199"/>
        <end position="405"/>
    </location>
</feature>
<dbReference type="PANTHER" id="PTHR46980:SF2">
    <property type="entry name" value="TRICALBIN-1-RELATED"/>
    <property type="match status" value="1"/>
</dbReference>